<evidence type="ECO:0000256" key="1">
    <source>
        <dbReference type="SAM" id="SignalP"/>
    </source>
</evidence>
<accession>A0ABU1MWZ9</accession>
<protein>
    <recommendedName>
        <fullName evidence="4">DUF3574 domain-containing protein</fullName>
    </recommendedName>
</protein>
<reference evidence="2 3" key="1">
    <citation type="submission" date="2023-07" db="EMBL/GenBank/DDBJ databases">
        <title>Sorghum-associated microbial communities from plants grown in Nebraska, USA.</title>
        <authorList>
            <person name="Schachtman D."/>
        </authorList>
    </citation>
    <scope>NUCLEOTIDE SEQUENCE [LARGE SCALE GENOMIC DNA]</scope>
    <source>
        <strain evidence="2 3">DS2154</strain>
    </source>
</reference>
<keyword evidence="3" id="KW-1185">Reference proteome</keyword>
<dbReference type="Proteomes" id="UP001262754">
    <property type="component" value="Unassembled WGS sequence"/>
</dbReference>
<dbReference type="Pfam" id="PF12098">
    <property type="entry name" value="DUF3574"/>
    <property type="match status" value="1"/>
</dbReference>
<keyword evidence="1" id="KW-0732">Signal</keyword>
<dbReference type="InterPro" id="IPR021957">
    <property type="entry name" value="DUF3574"/>
</dbReference>
<comment type="caution">
    <text evidence="2">The sequence shown here is derived from an EMBL/GenBank/DDBJ whole genome shotgun (WGS) entry which is preliminary data.</text>
</comment>
<gene>
    <name evidence="2" type="ORF">J2800_001457</name>
</gene>
<name>A0ABU1MWZ9_9CAUL</name>
<proteinExistence type="predicted"/>
<organism evidence="2 3">
    <name type="scientific">Caulobacter rhizosphaerae</name>
    <dbReference type="NCBI Taxonomy" id="2010972"/>
    <lineage>
        <taxon>Bacteria</taxon>
        <taxon>Pseudomonadati</taxon>
        <taxon>Pseudomonadota</taxon>
        <taxon>Alphaproteobacteria</taxon>
        <taxon>Caulobacterales</taxon>
        <taxon>Caulobacteraceae</taxon>
        <taxon>Caulobacter</taxon>
    </lineage>
</organism>
<evidence type="ECO:0000313" key="2">
    <source>
        <dbReference type="EMBL" id="MDR6530718.1"/>
    </source>
</evidence>
<dbReference type="RefSeq" id="WP_310030367.1">
    <property type="nucleotide sequence ID" value="NZ_JAVDRL010000004.1"/>
</dbReference>
<feature type="chain" id="PRO_5047100567" description="DUF3574 domain-containing protein" evidence="1">
    <location>
        <begin position="25"/>
        <end position="136"/>
    </location>
</feature>
<feature type="signal peptide" evidence="1">
    <location>
        <begin position="1"/>
        <end position="24"/>
    </location>
</feature>
<evidence type="ECO:0000313" key="3">
    <source>
        <dbReference type="Proteomes" id="UP001262754"/>
    </source>
</evidence>
<evidence type="ECO:0008006" key="4">
    <source>
        <dbReference type="Google" id="ProtNLM"/>
    </source>
</evidence>
<sequence>MRTALAPLLAGATLLCGCASLAPAACPAGQSPGRTAQLFFGRDIGDQVGVSDADFARFVDEELTPRFPDGLTILDAAGQWRSKAGPIIREPSKVVILALPGRTGGEDRLEAVRAAYKARFSQEAVMIVTQPVCLGF</sequence>
<dbReference type="PROSITE" id="PS51257">
    <property type="entry name" value="PROKAR_LIPOPROTEIN"/>
    <property type="match status" value="1"/>
</dbReference>
<dbReference type="EMBL" id="JAVDRL010000004">
    <property type="protein sequence ID" value="MDR6530718.1"/>
    <property type="molecule type" value="Genomic_DNA"/>
</dbReference>